<feature type="transmembrane region" description="Helical" evidence="1">
    <location>
        <begin position="104"/>
        <end position="125"/>
    </location>
</feature>
<gene>
    <name evidence="2" type="ORF">SD1D_1734</name>
</gene>
<dbReference type="Pfam" id="PF06686">
    <property type="entry name" value="SpoIIIAC"/>
    <property type="match status" value="2"/>
</dbReference>
<dbReference type="KEGG" id="hsd:SD1D_1734"/>
<dbReference type="InterPro" id="IPR025664">
    <property type="entry name" value="Spore_III_AC/AD"/>
</dbReference>
<sequence length="128" mass="14043">MVEVAIISIIAILMGIIFKKGKEEYSIYISLAACFIIVLLGIGKLEIILDTINRLQGYIKINKAYINILVKILGITYVTEFAAALCKDSGYHAIGEQVELVGKLSILAISMPILLALLDTINNFLTIQ</sequence>
<name>A0A0K8J762_9FIRM</name>
<proteinExistence type="predicted"/>
<keyword evidence="1" id="KW-0812">Transmembrane</keyword>
<keyword evidence="1" id="KW-1133">Transmembrane helix</keyword>
<dbReference type="EMBL" id="LN879430">
    <property type="protein sequence ID" value="CUH93279.1"/>
    <property type="molecule type" value="Genomic_DNA"/>
</dbReference>
<protein>
    <submittedName>
        <fullName evidence="2">Putative membrane protein</fullName>
    </submittedName>
</protein>
<dbReference type="Proteomes" id="UP000196053">
    <property type="component" value="Chromosome I"/>
</dbReference>
<feature type="transmembrane region" description="Helical" evidence="1">
    <location>
        <begin position="64"/>
        <end position="84"/>
    </location>
</feature>
<organism evidence="2 3">
    <name type="scientific">Herbinix luporum</name>
    <dbReference type="NCBI Taxonomy" id="1679721"/>
    <lineage>
        <taxon>Bacteria</taxon>
        <taxon>Bacillati</taxon>
        <taxon>Bacillota</taxon>
        <taxon>Clostridia</taxon>
        <taxon>Lachnospirales</taxon>
        <taxon>Lachnospiraceae</taxon>
        <taxon>Herbinix</taxon>
    </lineage>
</organism>
<evidence type="ECO:0000313" key="3">
    <source>
        <dbReference type="Proteomes" id="UP000196053"/>
    </source>
</evidence>
<evidence type="ECO:0000256" key="1">
    <source>
        <dbReference type="SAM" id="Phobius"/>
    </source>
</evidence>
<evidence type="ECO:0000313" key="2">
    <source>
        <dbReference type="EMBL" id="CUH93279.1"/>
    </source>
</evidence>
<reference evidence="3" key="1">
    <citation type="submission" date="2015-09" db="EMBL/GenBank/DDBJ databases">
        <authorList>
            <person name="Wibberg D."/>
        </authorList>
    </citation>
    <scope>NUCLEOTIDE SEQUENCE [LARGE SCALE GENOMIC DNA]</scope>
    <source>
        <strain evidence="3">SD1D</strain>
    </source>
</reference>
<feature type="transmembrane region" description="Helical" evidence="1">
    <location>
        <begin position="25"/>
        <end position="43"/>
    </location>
</feature>
<dbReference type="RefSeq" id="WP_058258542.1">
    <property type="nucleotide sequence ID" value="NZ_DUPS01000065.1"/>
</dbReference>
<dbReference type="AlphaFoldDB" id="A0A0K8J762"/>
<dbReference type="OrthoDB" id="1682150at2"/>
<accession>A0A0K8J762</accession>
<keyword evidence="1" id="KW-0472">Membrane</keyword>
<keyword evidence="3" id="KW-1185">Reference proteome</keyword>